<name>Q0U3Q1_PHANO</name>
<organism evidence="2 3">
    <name type="scientific">Phaeosphaeria nodorum (strain SN15 / ATCC MYA-4574 / FGSC 10173)</name>
    <name type="common">Glume blotch fungus</name>
    <name type="synonym">Parastagonospora nodorum</name>
    <dbReference type="NCBI Taxonomy" id="321614"/>
    <lineage>
        <taxon>Eukaryota</taxon>
        <taxon>Fungi</taxon>
        <taxon>Dikarya</taxon>
        <taxon>Ascomycota</taxon>
        <taxon>Pezizomycotina</taxon>
        <taxon>Dothideomycetes</taxon>
        <taxon>Pleosporomycetidae</taxon>
        <taxon>Pleosporales</taxon>
        <taxon>Pleosporineae</taxon>
        <taxon>Phaeosphaeriaceae</taxon>
        <taxon>Parastagonospora</taxon>
    </lineage>
</organism>
<feature type="compositionally biased region" description="Low complexity" evidence="1">
    <location>
        <begin position="108"/>
        <end position="122"/>
    </location>
</feature>
<dbReference type="RefSeq" id="XP_001803818.1">
    <property type="nucleotide sequence ID" value="XM_001803766.1"/>
</dbReference>
<dbReference type="AlphaFoldDB" id="Q0U3Q1"/>
<feature type="compositionally biased region" description="Basic and acidic residues" evidence="1">
    <location>
        <begin position="195"/>
        <end position="204"/>
    </location>
</feature>
<evidence type="ECO:0000256" key="1">
    <source>
        <dbReference type="SAM" id="MobiDB-lite"/>
    </source>
</evidence>
<dbReference type="HOGENOM" id="CLU_891692_0_0_1"/>
<evidence type="ECO:0000313" key="3">
    <source>
        <dbReference type="Proteomes" id="UP000001055"/>
    </source>
</evidence>
<feature type="region of interest" description="Disordered" evidence="1">
    <location>
        <begin position="104"/>
        <end position="214"/>
    </location>
</feature>
<dbReference type="VEuPathDB" id="FungiDB:JI435_136130"/>
<dbReference type="InParanoid" id="Q0U3Q1"/>
<feature type="compositionally biased region" description="Polar residues" evidence="1">
    <location>
        <begin position="124"/>
        <end position="136"/>
    </location>
</feature>
<accession>Q0U3Q1</accession>
<evidence type="ECO:0000313" key="2">
    <source>
        <dbReference type="EMBL" id="EAT79060.1"/>
    </source>
</evidence>
<gene>
    <name evidence="2" type="ORF">SNOG_13613</name>
</gene>
<proteinExistence type="predicted"/>
<protein>
    <submittedName>
        <fullName evidence="2">Uncharacterized protein</fullName>
    </submittedName>
</protein>
<dbReference type="KEGG" id="pno:SNOG_13613"/>
<dbReference type="Proteomes" id="UP000001055">
    <property type="component" value="Unassembled WGS sequence"/>
</dbReference>
<dbReference type="EMBL" id="CH445351">
    <property type="protein sequence ID" value="EAT79060.1"/>
    <property type="molecule type" value="Genomic_DNA"/>
</dbReference>
<reference evidence="3" key="1">
    <citation type="journal article" date="2007" name="Plant Cell">
        <title>Dothideomycete-plant interactions illuminated by genome sequencing and EST analysis of the wheat pathogen Stagonospora nodorum.</title>
        <authorList>
            <person name="Hane J.K."/>
            <person name="Lowe R.G."/>
            <person name="Solomon P.S."/>
            <person name="Tan K.C."/>
            <person name="Schoch C.L."/>
            <person name="Spatafora J.W."/>
            <person name="Crous P.W."/>
            <person name="Kodira C."/>
            <person name="Birren B.W."/>
            <person name="Galagan J.E."/>
            <person name="Torriani S.F."/>
            <person name="McDonald B.A."/>
            <person name="Oliver R.P."/>
        </authorList>
    </citation>
    <scope>NUCLEOTIDE SEQUENCE [LARGE SCALE GENOMIC DNA]</scope>
    <source>
        <strain evidence="3">SN15 / ATCC MYA-4574 / FGSC 10173</strain>
    </source>
</reference>
<dbReference type="GeneID" id="5980738"/>
<sequence>MAFPPILLREFQTATISDFIPGKLATEYQARISILCIQLESLAHAILSKDDKQYNVHFHFHDGLCEGKALPLLWDNGAYFDSDCLKDNKLHLYAHFERKDGRNSLLNTPATSAAPSSSRLPTEAPSQSIARSSAATELNRVGTSGGVRGSSSRQSQVALSIPRRERRANAHDLSDTDSDASDETNFLLSPSDSGRLSDSEEGREGPLQTPQPLPATTTAIQHAADFEEACLTNAPKGKYGHKDNWKDIDQKYKDKIAHAKLIKGTYGVVSAKPCDRCAEKGVTCRVYHPDLQGTRPQEALVENADYVVCRAI</sequence>
<feature type="compositionally biased region" description="Polar residues" evidence="1">
    <location>
        <begin position="183"/>
        <end position="194"/>
    </location>
</feature>